<reference evidence="1" key="2">
    <citation type="journal article" date="2015" name="Data Brief">
        <title>Shoot transcriptome of the giant reed, Arundo donax.</title>
        <authorList>
            <person name="Barrero R.A."/>
            <person name="Guerrero F.D."/>
            <person name="Moolhuijzen P."/>
            <person name="Goolsby J.A."/>
            <person name="Tidwell J."/>
            <person name="Bellgard S.E."/>
            <person name="Bellgard M.I."/>
        </authorList>
    </citation>
    <scope>NUCLEOTIDE SEQUENCE</scope>
    <source>
        <tissue evidence="1">Shoot tissue taken approximately 20 cm above the soil surface</tissue>
    </source>
</reference>
<dbReference type="EMBL" id="GBRH01215854">
    <property type="protein sequence ID" value="JAD82041.1"/>
    <property type="molecule type" value="Transcribed_RNA"/>
</dbReference>
<name>A0A0A9D2M9_ARUDO</name>
<reference evidence="1" key="1">
    <citation type="submission" date="2014-09" db="EMBL/GenBank/DDBJ databases">
        <authorList>
            <person name="Magalhaes I.L.F."/>
            <person name="Oliveira U."/>
            <person name="Santos F.R."/>
            <person name="Vidigal T.H.D.A."/>
            <person name="Brescovit A.D."/>
            <person name="Santos A.J."/>
        </authorList>
    </citation>
    <scope>NUCLEOTIDE SEQUENCE</scope>
    <source>
        <tissue evidence="1">Shoot tissue taken approximately 20 cm above the soil surface</tissue>
    </source>
</reference>
<organism evidence="1">
    <name type="scientific">Arundo donax</name>
    <name type="common">Giant reed</name>
    <name type="synonym">Donax arundinaceus</name>
    <dbReference type="NCBI Taxonomy" id="35708"/>
    <lineage>
        <taxon>Eukaryota</taxon>
        <taxon>Viridiplantae</taxon>
        <taxon>Streptophyta</taxon>
        <taxon>Embryophyta</taxon>
        <taxon>Tracheophyta</taxon>
        <taxon>Spermatophyta</taxon>
        <taxon>Magnoliopsida</taxon>
        <taxon>Liliopsida</taxon>
        <taxon>Poales</taxon>
        <taxon>Poaceae</taxon>
        <taxon>PACMAD clade</taxon>
        <taxon>Arundinoideae</taxon>
        <taxon>Arundineae</taxon>
        <taxon>Arundo</taxon>
    </lineage>
</organism>
<protein>
    <submittedName>
        <fullName evidence="1">Uncharacterized protein</fullName>
    </submittedName>
</protein>
<evidence type="ECO:0000313" key="1">
    <source>
        <dbReference type="EMBL" id="JAD82041.1"/>
    </source>
</evidence>
<dbReference type="AlphaFoldDB" id="A0A0A9D2M9"/>
<accession>A0A0A9D2M9</accession>
<sequence>MAKQKYCSHSIDLVAVQRCHLLVDPPAAPLRSTKPSNNFQQLHWKVRAEQKEHSRILMGIAITLGL</sequence>
<proteinExistence type="predicted"/>